<name>A0A5K7ZJI4_9BACT</name>
<gene>
    <name evidence="1" type="ORF">DSCO28_29640</name>
</gene>
<accession>A0A5K7ZJI4</accession>
<dbReference type="KEGG" id="dov:DSCO28_29640"/>
<evidence type="ECO:0000313" key="1">
    <source>
        <dbReference type="EMBL" id="BBO82398.1"/>
    </source>
</evidence>
<evidence type="ECO:0000313" key="2">
    <source>
        <dbReference type="Proteomes" id="UP000425960"/>
    </source>
</evidence>
<dbReference type="EMBL" id="AP021876">
    <property type="protein sequence ID" value="BBO82398.1"/>
    <property type="molecule type" value="Genomic_DNA"/>
</dbReference>
<protein>
    <submittedName>
        <fullName evidence="1">DUF4198 domain-containing protein</fullName>
    </submittedName>
</protein>
<dbReference type="Pfam" id="PF10670">
    <property type="entry name" value="DUF4198"/>
    <property type="match status" value="1"/>
</dbReference>
<organism evidence="1 2">
    <name type="scientific">Desulfosarcina ovata subsp. sediminis</name>
    <dbReference type="NCBI Taxonomy" id="885957"/>
    <lineage>
        <taxon>Bacteria</taxon>
        <taxon>Pseudomonadati</taxon>
        <taxon>Thermodesulfobacteriota</taxon>
        <taxon>Desulfobacteria</taxon>
        <taxon>Desulfobacterales</taxon>
        <taxon>Desulfosarcinaceae</taxon>
        <taxon>Desulfosarcina</taxon>
    </lineage>
</organism>
<reference evidence="1 2" key="1">
    <citation type="submission" date="2019-11" db="EMBL/GenBank/DDBJ databases">
        <title>Comparative genomics of hydrocarbon-degrading Desulfosarcina strains.</title>
        <authorList>
            <person name="Watanabe M."/>
            <person name="Kojima H."/>
            <person name="Fukui M."/>
        </authorList>
    </citation>
    <scope>NUCLEOTIDE SEQUENCE [LARGE SCALE GENOMIC DNA]</scope>
    <source>
        <strain evidence="1 2">28bB2T</strain>
    </source>
</reference>
<proteinExistence type="predicted"/>
<dbReference type="Proteomes" id="UP000425960">
    <property type="component" value="Chromosome"/>
</dbReference>
<dbReference type="RefSeq" id="WP_173179451.1">
    <property type="nucleotide sequence ID" value="NZ_AP021876.1"/>
</dbReference>
<sequence>MIGRIPKIVQGHEIWLEYKKQNLNGGDPFECRLLYGHNLKKDGVAEAAKVTAGVFIGANDMQSLPVEAIDDDLRIRFVRDATVPQIVVSEYDYGVLTVNDDGWHRGPKKDYENVKRSGYYYQYAKTIVPGHGVEASSQAIGQELEIIAMGDGHYHVDEAITLKVLYDGAVLAGGALTVAVSGDNGQGLETVLGADGTAIVPLDQPGNWMFKVRHADPAKGVDDQYDEKVITSVLTVMNVH</sequence>
<dbReference type="AlphaFoldDB" id="A0A5K7ZJI4"/>
<dbReference type="InterPro" id="IPR019613">
    <property type="entry name" value="DUF4198"/>
</dbReference>